<feature type="compositionally biased region" description="Basic and acidic residues" evidence="1">
    <location>
        <begin position="73"/>
        <end position="86"/>
    </location>
</feature>
<dbReference type="EMBL" id="VDMD01000015">
    <property type="protein sequence ID" value="TRM61747.1"/>
    <property type="molecule type" value="Genomic_DNA"/>
</dbReference>
<name>A0A550CAC2_9AGAR</name>
<feature type="non-terminal residue" evidence="2">
    <location>
        <position position="285"/>
    </location>
</feature>
<dbReference type="Proteomes" id="UP000320762">
    <property type="component" value="Unassembled WGS sequence"/>
</dbReference>
<feature type="compositionally biased region" description="Low complexity" evidence="1">
    <location>
        <begin position="135"/>
        <end position="144"/>
    </location>
</feature>
<dbReference type="STRING" id="97359.A0A550CAC2"/>
<feature type="compositionally biased region" description="Basic residues" evidence="1">
    <location>
        <begin position="55"/>
        <end position="72"/>
    </location>
</feature>
<evidence type="ECO:0000313" key="3">
    <source>
        <dbReference type="Proteomes" id="UP000320762"/>
    </source>
</evidence>
<keyword evidence="3" id="KW-1185">Reference proteome</keyword>
<organism evidence="2 3">
    <name type="scientific">Schizophyllum amplum</name>
    <dbReference type="NCBI Taxonomy" id="97359"/>
    <lineage>
        <taxon>Eukaryota</taxon>
        <taxon>Fungi</taxon>
        <taxon>Dikarya</taxon>
        <taxon>Basidiomycota</taxon>
        <taxon>Agaricomycotina</taxon>
        <taxon>Agaricomycetes</taxon>
        <taxon>Agaricomycetidae</taxon>
        <taxon>Agaricales</taxon>
        <taxon>Schizophyllaceae</taxon>
        <taxon>Schizophyllum</taxon>
    </lineage>
</organism>
<evidence type="ECO:0000256" key="1">
    <source>
        <dbReference type="SAM" id="MobiDB-lite"/>
    </source>
</evidence>
<gene>
    <name evidence="2" type="ORF">BD626DRAFT_405305</name>
</gene>
<dbReference type="OrthoDB" id="2961286at2759"/>
<proteinExistence type="predicted"/>
<sequence>MSSLPPALSSRHESSKLRSQPVGSPPPVSRHRTSHQQVRLEESRSRSPLPETRYHRPTRHHHSPSYSTHHRSTRDSRSRSPVRHDYAYTSRRRHSPTRRVTVAPPDSSYYPATRKRSVTPDRRRSLTPVRRRPLSPDSSLSPPVRKQRSETPARIGVFELPPVGTRYAPKKFTGKSDEVTDFINHYERLLRQYKISNNKERCQSILQYCSLQVKLYIKGLREYADWDWTALKKNLLFFYDAEKGEHAYRACDVVEFAQKACERVIQNMGMWKKYYRRFVRRSGTL</sequence>
<evidence type="ECO:0000313" key="2">
    <source>
        <dbReference type="EMBL" id="TRM61747.1"/>
    </source>
</evidence>
<reference evidence="2 3" key="1">
    <citation type="journal article" date="2019" name="New Phytol.">
        <title>Comparative genomics reveals unique wood-decay strategies and fruiting body development in the Schizophyllaceae.</title>
        <authorList>
            <person name="Almasi E."/>
            <person name="Sahu N."/>
            <person name="Krizsan K."/>
            <person name="Balint B."/>
            <person name="Kovacs G.M."/>
            <person name="Kiss B."/>
            <person name="Cseklye J."/>
            <person name="Drula E."/>
            <person name="Henrissat B."/>
            <person name="Nagy I."/>
            <person name="Chovatia M."/>
            <person name="Adam C."/>
            <person name="LaButti K."/>
            <person name="Lipzen A."/>
            <person name="Riley R."/>
            <person name="Grigoriev I.V."/>
            <person name="Nagy L.G."/>
        </authorList>
    </citation>
    <scope>NUCLEOTIDE SEQUENCE [LARGE SCALE GENOMIC DNA]</scope>
    <source>
        <strain evidence="2 3">NL-1724</strain>
    </source>
</reference>
<comment type="caution">
    <text evidence="2">The sequence shown here is derived from an EMBL/GenBank/DDBJ whole genome shotgun (WGS) entry which is preliminary data.</text>
</comment>
<accession>A0A550CAC2</accession>
<dbReference type="AlphaFoldDB" id="A0A550CAC2"/>
<protein>
    <submittedName>
        <fullName evidence="2">Uncharacterized protein</fullName>
    </submittedName>
</protein>
<feature type="region of interest" description="Disordered" evidence="1">
    <location>
        <begin position="1"/>
        <end position="152"/>
    </location>
</feature>